<gene>
    <name evidence="2" type="ORF">ABMA28_005445</name>
</gene>
<dbReference type="AlphaFoldDB" id="A0ABD0SQJ2"/>
<comment type="caution">
    <text evidence="2">The sequence shown here is derived from an EMBL/GenBank/DDBJ whole genome shotgun (WGS) entry which is preliminary data.</text>
</comment>
<proteinExistence type="predicted"/>
<dbReference type="InterPro" id="IPR015943">
    <property type="entry name" value="WD40/YVTN_repeat-like_dom_sf"/>
</dbReference>
<feature type="chain" id="PRO_5044794645" description="Ommochrome-binding protein-like" evidence="1">
    <location>
        <begin position="17"/>
        <end position="287"/>
    </location>
</feature>
<name>A0ABD0SQJ2_LOXSC</name>
<organism evidence="2 3">
    <name type="scientific">Loxostege sticticalis</name>
    <name type="common">Beet webworm moth</name>
    <dbReference type="NCBI Taxonomy" id="481309"/>
    <lineage>
        <taxon>Eukaryota</taxon>
        <taxon>Metazoa</taxon>
        <taxon>Ecdysozoa</taxon>
        <taxon>Arthropoda</taxon>
        <taxon>Hexapoda</taxon>
        <taxon>Insecta</taxon>
        <taxon>Pterygota</taxon>
        <taxon>Neoptera</taxon>
        <taxon>Endopterygota</taxon>
        <taxon>Lepidoptera</taxon>
        <taxon>Glossata</taxon>
        <taxon>Ditrysia</taxon>
        <taxon>Pyraloidea</taxon>
        <taxon>Crambidae</taxon>
        <taxon>Pyraustinae</taxon>
        <taxon>Loxostege</taxon>
    </lineage>
</organism>
<evidence type="ECO:0000313" key="3">
    <source>
        <dbReference type="Proteomes" id="UP001549921"/>
    </source>
</evidence>
<evidence type="ECO:0008006" key="4">
    <source>
        <dbReference type="Google" id="ProtNLM"/>
    </source>
</evidence>
<reference evidence="2 3" key="1">
    <citation type="submission" date="2024-06" db="EMBL/GenBank/DDBJ databases">
        <title>A chromosome-level genome assembly of beet webworm, Loxostege sticticalis.</title>
        <authorList>
            <person name="Zhang Y."/>
        </authorList>
    </citation>
    <scope>NUCLEOTIDE SEQUENCE [LARGE SCALE GENOMIC DNA]</scope>
    <source>
        <strain evidence="2">AQ028</strain>
        <tissue evidence="2">Male pupae</tissue>
    </source>
</reference>
<protein>
    <recommendedName>
        <fullName evidence="4">Ommochrome-binding protein-like</fullName>
    </recommendedName>
</protein>
<dbReference type="Gene3D" id="2.130.10.10">
    <property type="entry name" value="YVTN repeat-like/Quinoprotein amine dehydrogenase"/>
    <property type="match status" value="1"/>
</dbReference>
<keyword evidence="1" id="KW-0732">Signal</keyword>
<dbReference type="SUPFAM" id="SSF63829">
    <property type="entry name" value="Calcium-dependent phosphotriesterase"/>
    <property type="match status" value="1"/>
</dbReference>
<feature type="signal peptide" evidence="1">
    <location>
        <begin position="1"/>
        <end position="16"/>
    </location>
</feature>
<accession>A0ABD0SQJ2</accession>
<dbReference type="EMBL" id="JBEDNZ010000017">
    <property type="protein sequence ID" value="KAL0822080.1"/>
    <property type="molecule type" value="Genomic_DNA"/>
</dbReference>
<sequence length="287" mass="33255">MLLTKFYSFFCTLVMAQGMSFPKKFCDVRADDLSKQCYLKETLAAMTHSPNQLAVDKATNTLYFSFDFGQGEYLPAVLNIDTKKVTVLKGVKDAFAVAHDPETKDMFFGGSHGIYRYNPKQKHLQHLTMQNLDIWWLFVKKRIYFIKFPSLNAYYYDNRTVKHVTQLRGKMVHQFVFDYDENVFFINTTGLYGIQRDSDQPILLRDYPRFLGMAMDNKGQIYACSDDAIFVVSKMVQKVKRVVNIQGVLGLTFDKNNNMIYSNSHEIVRLVQVSNDNYYDALNTLSI</sequence>
<evidence type="ECO:0000313" key="2">
    <source>
        <dbReference type="EMBL" id="KAL0822080.1"/>
    </source>
</evidence>
<evidence type="ECO:0000256" key="1">
    <source>
        <dbReference type="SAM" id="SignalP"/>
    </source>
</evidence>
<dbReference type="Proteomes" id="UP001549921">
    <property type="component" value="Unassembled WGS sequence"/>
</dbReference>